<comment type="caution">
    <text evidence="2">The sequence shown here is derived from an EMBL/GenBank/DDBJ whole genome shotgun (WGS) entry which is preliminary data.</text>
</comment>
<evidence type="ECO:0000313" key="2">
    <source>
        <dbReference type="EMBL" id="GCC35233.1"/>
    </source>
</evidence>
<dbReference type="AlphaFoldDB" id="A0A401SXX2"/>
<proteinExistence type="predicted"/>
<gene>
    <name evidence="2" type="ORF">chiPu_0013716</name>
</gene>
<accession>A0A401SXX2</accession>
<dbReference type="Proteomes" id="UP000287033">
    <property type="component" value="Unassembled WGS sequence"/>
</dbReference>
<reference evidence="2 3" key="1">
    <citation type="journal article" date="2018" name="Nat. Ecol. Evol.">
        <title>Shark genomes provide insights into elasmobranch evolution and the origin of vertebrates.</title>
        <authorList>
            <person name="Hara Y"/>
            <person name="Yamaguchi K"/>
            <person name="Onimaru K"/>
            <person name="Kadota M"/>
            <person name="Koyanagi M"/>
            <person name="Keeley SD"/>
            <person name="Tatsumi K"/>
            <person name="Tanaka K"/>
            <person name="Motone F"/>
            <person name="Kageyama Y"/>
            <person name="Nozu R"/>
            <person name="Adachi N"/>
            <person name="Nishimura O"/>
            <person name="Nakagawa R"/>
            <person name="Tanegashima C"/>
            <person name="Kiyatake I"/>
            <person name="Matsumoto R"/>
            <person name="Murakumo K"/>
            <person name="Nishida K"/>
            <person name="Terakita A"/>
            <person name="Kuratani S"/>
            <person name="Sato K"/>
            <person name="Hyodo S Kuraku.S."/>
        </authorList>
    </citation>
    <scope>NUCLEOTIDE SEQUENCE [LARGE SCALE GENOMIC DNA]</scope>
</reference>
<name>A0A401SXX2_CHIPU</name>
<feature type="region of interest" description="Disordered" evidence="1">
    <location>
        <begin position="20"/>
        <end position="42"/>
    </location>
</feature>
<organism evidence="2 3">
    <name type="scientific">Chiloscyllium punctatum</name>
    <name type="common">Brownbanded bambooshark</name>
    <name type="synonym">Hemiscyllium punctatum</name>
    <dbReference type="NCBI Taxonomy" id="137246"/>
    <lineage>
        <taxon>Eukaryota</taxon>
        <taxon>Metazoa</taxon>
        <taxon>Chordata</taxon>
        <taxon>Craniata</taxon>
        <taxon>Vertebrata</taxon>
        <taxon>Chondrichthyes</taxon>
        <taxon>Elasmobranchii</taxon>
        <taxon>Galeomorphii</taxon>
        <taxon>Galeoidea</taxon>
        <taxon>Orectolobiformes</taxon>
        <taxon>Hemiscylliidae</taxon>
        <taxon>Chiloscyllium</taxon>
    </lineage>
</organism>
<dbReference type="EMBL" id="BEZZ01000676">
    <property type="protein sequence ID" value="GCC35233.1"/>
    <property type="molecule type" value="Genomic_DNA"/>
</dbReference>
<sequence length="74" mass="8223">MRLGARRYQERLSCADACRMDSGNCSSSRDPSGDALREASHGELQHPESLALTLPLYTLASNSSQLIKIWMKLK</sequence>
<feature type="compositionally biased region" description="Basic and acidic residues" evidence="1">
    <location>
        <begin position="31"/>
        <end position="42"/>
    </location>
</feature>
<protein>
    <submittedName>
        <fullName evidence="2">Uncharacterized protein</fullName>
    </submittedName>
</protein>
<keyword evidence="3" id="KW-1185">Reference proteome</keyword>
<evidence type="ECO:0000256" key="1">
    <source>
        <dbReference type="SAM" id="MobiDB-lite"/>
    </source>
</evidence>
<evidence type="ECO:0000313" key="3">
    <source>
        <dbReference type="Proteomes" id="UP000287033"/>
    </source>
</evidence>